<sequence>MTPDIGSSSAGIVALIGGGGRESALAWKLAQSPAVQRVLLVPGNGYTATANQVDKVSNATFSLSLEDPVNFTAFAEWCEIAAVSLVVVGPEAPLAVGLADFLNARGIGCFGPTRDAARLEWDKAYAKKFFDAEGIPTAQWRAFTDATDAEAFIKSASFEPLVVKATGLAAGKGVVVAKDREEACEAVRNSLNHKKFGDAGSVIVVEEKLVGPEVSVLCFTDGFTVVAMPAAQDAKRIGEGDTGPNTGGMGAYVPVHSSILSEEDYRTVVGWVEKTVKALQREECRYVGILYAGVMLTKDGPRMLEYNCRFGDPETEALLPLLEGDLYEILQSCVHKTLDKVPVKFAKKASVCVVLASEGYPISSAPNRPIQLPKEVKNFQLNESTFLFPAAVAKSGDSLTTSGGRVAMVVGVADGLLQASLLAQRAAERIQFVGKQKRSDIGYQSILRTVTQAGLTYKACDVDIDEGDRLVSEFIVPEAKQTGRVGLLEGVGGFGGLFDLTPLNYKEAVLVSGTDGVGTKLLIAEEIGKHETIGIDLVAMSVNDILTHNAEPLVFLDYFATGKLEADVAGLVLKGIAAGCVSSNCTLIGGETAEMPGMYPPGRYDLAGFAVGVAEKSQLLPRVDTIAVGDVVLGISSSGIHSNGYSLVRKVVELSGQSYDAPAPFNIANSLGDELLTPTKIYVKSLLPALRTGRVKAAAHITGGGLTENIPRILPKNMDVILNAQAWPVLPVFSWLSMEGRVDAREMARTFNMGIGMVLIVSPDSVDVVQSKIAENGEIALAIGTVVEGKRETRIEGLESSLLSSYMSWAVCLSDLPLKTTARPKRKVGILLSGTGTNMEALVAYTRDPLNRSAAEVVVVVSNIPDAIGVAKAKALGIPVEIVDHKQFIETVDGKSACDRSKYDKQINDTLERHGVEVVCLAGYMRICTSVFVEKWRGRCINTHPAILPAFKGKDAVQMALDAKVRVTGCTVHFVEEEVDAGGIILQQAVNVFPDDTKSTLHERIKAVEHTLFPKAMEAVCRGDAVRVASDPTSGSVGAVCWSDKFKRYMPDNV</sequence>
<accession>A0A1W0X2D4</accession>
<dbReference type="SUPFAM" id="SSF56059">
    <property type="entry name" value="Glutathione synthetase ATP-binding domain-like"/>
    <property type="match status" value="1"/>
</dbReference>
<dbReference type="InterPro" id="IPR020559">
    <property type="entry name" value="PRibGlycinamide_synth_CS"/>
</dbReference>
<dbReference type="GO" id="GO:0005829">
    <property type="term" value="C:cytosol"/>
    <property type="evidence" value="ECO:0007669"/>
    <property type="project" value="TreeGrafter"/>
</dbReference>
<evidence type="ECO:0000256" key="4">
    <source>
        <dbReference type="ARBA" id="ARBA00007423"/>
    </source>
</evidence>
<dbReference type="NCBIfam" id="TIGR00639">
    <property type="entry name" value="PurN"/>
    <property type="match status" value="1"/>
</dbReference>
<dbReference type="Proteomes" id="UP000192578">
    <property type="component" value="Unassembled WGS sequence"/>
</dbReference>
<evidence type="ECO:0000256" key="3">
    <source>
        <dbReference type="ARBA" id="ARBA00005174"/>
    </source>
</evidence>
<keyword evidence="14 16" id="KW-0511">Multifunctional enzyme</keyword>
<evidence type="ECO:0000256" key="12">
    <source>
        <dbReference type="ARBA" id="ARBA00022840"/>
    </source>
</evidence>
<dbReference type="SUPFAM" id="SSF56042">
    <property type="entry name" value="PurM C-terminal domain-like"/>
    <property type="match status" value="1"/>
</dbReference>
<evidence type="ECO:0000256" key="5">
    <source>
        <dbReference type="ARBA" id="ARBA00008630"/>
    </source>
</evidence>
<dbReference type="GO" id="GO:0005524">
    <property type="term" value="F:ATP binding"/>
    <property type="evidence" value="ECO:0007669"/>
    <property type="project" value="UniProtKB-UniRule"/>
</dbReference>
<dbReference type="GO" id="GO:0006189">
    <property type="term" value="P:'de novo' IMP biosynthetic process"/>
    <property type="evidence" value="ECO:0007669"/>
    <property type="project" value="UniProtKB-UniRule"/>
</dbReference>
<dbReference type="Pfam" id="PF02843">
    <property type="entry name" value="GARS_C"/>
    <property type="match status" value="1"/>
</dbReference>
<protein>
    <recommendedName>
        <fullName evidence="16">Trifunctional purine biosynthetic protein adenosine-3</fullName>
    </recommendedName>
    <domain>
        <recommendedName>
            <fullName evidence="16">Phosphoribosylamine--glycine ligase</fullName>
            <ecNumber evidence="16">6.3.4.13</ecNumber>
        </recommendedName>
        <alternativeName>
            <fullName evidence="16">Glycinamide ribonucleotide synthetase</fullName>
            <shortName evidence="16">GARS</shortName>
        </alternativeName>
        <alternativeName>
            <fullName evidence="16">Phosphoribosylglycinamide synthetase</fullName>
        </alternativeName>
    </domain>
    <domain>
        <recommendedName>
            <fullName evidence="16">Phosphoribosylformylglycinamidine cyclo-ligase</fullName>
            <ecNumber evidence="16">6.3.3.1</ecNumber>
        </recommendedName>
        <alternativeName>
            <fullName evidence="16">AIR synthase</fullName>
            <shortName evidence="16">AIRS</shortName>
        </alternativeName>
        <alternativeName>
            <fullName evidence="16">Phosphoribosyl-aminoimidazole synthetase</fullName>
        </alternativeName>
    </domain>
    <domain>
        <recommendedName>
            <fullName evidence="16">Phosphoribosylglycinamide formyltransferase</fullName>
            <ecNumber evidence="16">2.1.2.2</ecNumber>
        </recommendedName>
        <alternativeName>
            <fullName evidence="16">5'-phosphoribosylglycinamide transformylase</fullName>
        </alternativeName>
        <alternativeName>
            <fullName evidence="16">GAR transformylase</fullName>
            <shortName evidence="16">GART</shortName>
        </alternativeName>
    </domain>
</protein>
<dbReference type="SMART" id="SM01210">
    <property type="entry name" value="GARS_C"/>
    <property type="match status" value="1"/>
</dbReference>
<dbReference type="FunFam" id="3.90.650.10:FF:000019">
    <property type="entry name" value="Trifunctional purine biosynthetic protein adenosine-3"/>
    <property type="match status" value="1"/>
</dbReference>
<dbReference type="InterPro" id="IPR013815">
    <property type="entry name" value="ATP_grasp_subdomain_1"/>
</dbReference>
<dbReference type="Pfam" id="PF01071">
    <property type="entry name" value="GARS_A"/>
    <property type="match status" value="1"/>
</dbReference>
<keyword evidence="10 15" id="KW-0547">Nucleotide-binding</keyword>
<evidence type="ECO:0000256" key="9">
    <source>
        <dbReference type="ARBA" id="ARBA00022723"/>
    </source>
</evidence>
<reference evidence="19" key="1">
    <citation type="submission" date="2017-01" db="EMBL/GenBank/DDBJ databases">
        <title>Comparative genomics of anhydrobiosis in the tardigrade Hypsibius dujardini.</title>
        <authorList>
            <person name="Yoshida Y."/>
            <person name="Koutsovoulos G."/>
            <person name="Laetsch D."/>
            <person name="Stevens L."/>
            <person name="Kumar S."/>
            <person name="Horikawa D."/>
            <person name="Ishino K."/>
            <person name="Komine S."/>
            <person name="Tomita M."/>
            <person name="Blaxter M."/>
            <person name="Arakawa K."/>
        </authorList>
    </citation>
    <scope>NUCLEOTIDE SEQUENCE [LARGE SCALE GENOMIC DNA]</scope>
    <source>
        <strain evidence="19">Z151</strain>
    </source>
</reference>
<dbReference type="InterPro" id="IPR004607">
    <property type="entry name" value="GART"/>
</dbReference>
<name>A0A1W0X2D4_HYPEX</name>
<dbReference type="HAMAP" id="MF_00741">
    <property type="entry name" value="AIRS"/>
    <property type="match status" value="1"/>
</dbReference>
<keyword evidence="7 16" id="KW-0436">Ligase</keyword>
<dbReference type="SUPFAM" id="SSF53328">
    <property type="entry name" value="Formyltransferase"/>
    <property type="match status" value="1"/>
</dbReference>
<dbReference type="Gene3D" id="3.30.1490.20">
    <property type="entry name" value="ATP-grasp fold, A domain"/>
    <property type="match status" value="1"/>
</dbReference>
<dbReference type="Pfam" id="PF02769">
    <property type="entry name" value="AIRS_C"/>
    <property type="match status" value="1"/>
</dbReference>
<dbReference type="NCBIfam" id="TIGR00877">
    <property type="entry name" value="purD"/>
    <property type="match status" value="1"/>
</dbReference>
<evidence type="ECO:0000256" key="1">
    <source>
        <dbReference type="ARBA" id="ARBA00004686"/>
    </source>
</evidence>
<dbReference type="InterPro" id="IPR036477">
    <property type="entry name" value="Formyl_transf_N_sf"/>
</dbReference>
<comment type="pathway">
    <text evidence="2 16">Purine metabolism; IMP biosynthesis via de novo pathway; N(2)-formyl-N(1)-(5-phospho-D-ribosyl)glycinamide from N(1)-(5-phospho-D-ribosyl)glycinamide (10-formyl THF route): step 1/1.</text>
</comment>
<evidence type="ECO:0000256" key="2">
    <source>
        <dbReference type="ARBA" id="ARBA00005054"/>
    </source>
</evidence>
<keyword evidence="11 16" id="KW-0658">Purine biosynthesis</keyword>
<dbReference type="UniPathway" id="UPA00074">
    <property type="reaction ID" value="UER00125"/>
</dbReference>
<dbReference type="FunFam" id="3.30.470.20:FF:000018">
    <property type="entry name" value="Trifunctional purine biosynthetic protein adenosine-3"/>
    <property type="match status" value="1"/>
</dbReference>
<dbReference type="InterPro" id="IPR020562">
    <property type="entry name" value="PRibGlycinamide_synth_N"/>
</dbReference>
<dbReference type="InterPro" id="IPR004733">
    <property type="entry name" value="PurM_cligase"/>
</dbReference>
<dbReference type="InterPro" id="IPR011761">
    <property type="entry name" value="ATP-grasp"/>
</dbReference>
<dbReference type="HAMAP" id="MF_01930">
    <property type="entry name" value="PurN"/>
    <property type="match status" value="1"/>
</dbReference>
<dbReference type="EC" id="2.1.2.2" evidence="16"/>
<dbReference type="GO" id="GO:0046084">
    <property type="term" value="P:adenine biosynthetic process"/>
    <property type="evidence" value="ECO:0007669"/>
    <property type="project" value="TreeGrafter"/>
</dbReference>
<dbReference type="GO" id="GO:0046872">
    <property type="term" value="F:metal ion binding"/>
    <property type="evidence" value="ECO:0007669"/>
    <property type="project" value="UniProtKB-KW"/>
</dbReference>
<dbReference type="InterPro" id="IPR036921">
    <property type="entry name" value="PurM-like_N_sf"/>
</dbReference>
<comment type="catalytic activity">
    <reaction evidence="16">
        <text>5-phospho-beta-D-ribosylamine + glycine + ATP = N(1)-(5-phospho-beta-D-ribosyl)glycinamide + ADP + phosphate + H(+)</text>
        <dbReference type="Rhea" id="RHEA:17453"/>
        <dbReference type="ChEBI" id="CHEBI:15378"/>
        <dbReference type="ChEBI" id="CHEBI:30616"/>
        <dbReference type="ChEBI" id="CHEBI:43474"/>
        <dbReference type="ChEBI" id="CHEBI:57305"/>
        <dbReference type="ChEBI" id="CHEBI:58681"/>
        <dbReference type="ChEBI" id="CHEBI:143788"/>
        <dbReference type="ChEBI" id="CHEBI:456216"/>
        <dbReference type="EC" id="6.3.4.13"/>
    </reaction>
</comment>
<dbReference type="SUPFAM" id="SSF55326">
    <property type="entry name" value="PurM N-terminal domain-like"/>
    <property type="match status" value="1"/>
</dbReference>
<dbReference type="InterPro" id="IPR020560">
    <property type="entry name" value="PRibGlycinamide_synth_C-dom"/>
</dbReference>
<dbReference type="Gene3D" id="3.40.50.170">
    <property type="entry name" value="Formyl transferase, N-terminal domain"/>
    <property type="match status" value="1"/>
</dbReference>
<dbReference type="InterPro" id="IPR016185">
    <property type="entry name" value="PreATP-grasp_dom_sf"/>
</dbReference>
<feature type="domain" description="ATP-grasp" evidence="17">
    <location>
        <begin position="127"/>
        <end position="335"/>
    </location>
</feature>
<comment type="pathway">
    <text evidence="1 16">Purine metabolism; IMP biosynthesis via de novo pathway; 5-amino-1-(5-phospho-D-ribosyl)imidazole from N(2)-formyl-N(1)-(5-phospho-D-ribosyl)glycinamide: step 2/2.</text>
</comment>
<dbReference type="InterPro" id="IPR020561">
    <property type="entry name" value="PRibGlycinamid_synth_ATP-grasp"/>
</dbReference>
<comment type="caution">
    <text evidence="18">The sequence shown here is derived from an EMBL/GenBank/DDBJ whole genome shotgun (WGS) entry which is preliminary data.</text>
</comment>
<comment type="similarity">
    <text evidence="6 16">In the central section; belongs to the AIR synthase family.</text>
</comment>
<dbReference type="Gene3D" id="3.90.600.10">
    <property type="entry name" value="Phosphoribosylglycinamide synthetase, C-terminal domain"/>
    <property type="match status" value="1"/>
</dbReference>
<dbReference type="GO" id="GO:0004637">
    <property type="term" value="F:phosphoribosylamine-glycine ligase activity"/>
    <property type="evidence" value="ECO:0007669"/>
    <property type="project" value="UniProtKB-UniRule"/>
</dbReference>
<dbReference type="PROSITE" id="PS00184">
    <property type="entry name" value="GARS"/>
    <property type="match status" value="1"/>
</dbReference>
<dbReference type="Gene3D" id="3.30.470.20">
    <property type="entry name" value="ATP-grasp fold, B domain"/>
    <property type="match status" value="1"/>
</dbReference>
<organism evidence="18 19">
    <name type="scientific">Hypsibius exemplaris</name>
    <name type="common">Freshwater tardigrade</name>
    <dbReference type="NCBI Taxonomy" id="2072580"/>
    <lineage>
        <taxon>Eukaryota</taxon>
        <taxon>Metazoa</taxon>
        <taxon>Ecdysozoa</taxon>
        <taxon>Tardigrada</taxon>
        <taxon>Eutardigrada</taxon>
        <taxon>Parachela</taxon>
        <taxon>Hypsibioidea</taxon>
        <taxon>Hypsibiidae</taxon>
        <taxon>Hypsibius</taxon>
    </lineage>
</organism>
<dbReference type="OrthoDB" id="2018833at2759"/>
<dbReference type="NCBIfam" id="TIGR00878">
    <property type="entry name" value="purM"/>
    <property type="match status" value="1"/>
</dbReference>
<evidence type="ECO:0000313" key="18">
    <source>
        <dbReference type="EMBL" id="OQV21677.1"/>
    </source>
</evidence>
<dbReference type="PROSITE" id="PS00373">
    <property type="entry name" value="GART"/>
    <property type="match status" value="1"/>
</dbReference>
<dbReference type="AlphaFoldDB" id="A0A1W0X2D4"/>
<dbReference type="InterPro" id="IPR016188">
    <property type="entry name" value="PurM-like_N"/>
</dbReference>
<evidence type="ECO:0000256" key="8">
    <source>
        <dbReference type="ARBA" id="ARBA00022679"/>
    </source>
</evidence>
<dbReference type="Pfam" id="PF00586">
    <property type="entry name" value="AIRS"/>
    <property type="match status" value="1"/>
</dbReference>
<dbReference type="Gene3D" id="3.40.50.20">
    <property type="match status" value="1"/>
</dbReference>
<evidence type="ECO:0000256" key="11">
    <source>
        <dbReference type="ARBA" id="ARBA00022755"/>
    </source>
</evidence>
<dbReference type="InterPro" id="IPR002376">
    <property type="entry name" value="Formyl_transf_N"/>
</dbReference>
<dbReference type="EMBL" id="MTYJ01000021">
    <property type="protein sequence ID" value="OQV21677.1"/>
    <property type="molecule type" value="Genomic_DNA"/>
</dbReference>
<dbReference type="FunFam" id="3.30.1490.20:FF:000006">
    <property type="entry name" value="phosphoribosylamine--glycine ligase, chloroplastic-like"/>
    <property type="match status" value="1"/>
</dbReference>
<evidence type="ECO:0000256" key="16">
    <source>
        <dbReference type="RuleBase" id="RU363089"/>
    </source>
</evidence>
<dbReference type="SUPFAM" id="SSF52440">
    <property type="entry name" value="PreATP-grasp domain"/>
    <property type="match status" value="1"/>
</dbReference>
<dbReference type="FunFam" id="3.30.1330.10:FF:000001">
    <property type="entry name" value="Phosphoribosylformylglycinamidine cyclo-ligase"/>
    <property type="match status" value="1"/>
</dbReference>
<keyword evidence="19" id="KW-1185">Reference proteome</keyword>
<dbReference type="CDD" id="cd02196">
    <property type="entry name" value="PurM"/>
    <property type="match status" value="1"/>
</dbReference>
<dbReference type="PROSITE" id="PS50975">
    <property type="entry name" value="ATP_GRASP"/>
    <property type="match status" value="1"/>
</dbReference>
<evidence type="ECO:0000256" key="10">
    <source>
        <dbReference type="ARBA" id="ARBA00022741"/>
    </source>
</evidence>
<dbReference type="EC" id="6.3.3.1" evidence="16"/>
<dbReference type="SMART" id="SM01209">
    <property type="entry name" value="GARS_A"/>
    <property type="match status" value="1"/>
</dbReference>
<dbReference type="SUPFAM" id="SSF51246">
    <property type="entry name" value="Rudiment single hybrid motif"/>
    <property type="match status" value="1"/>
</dbReference>
<dbReference type="InterPro" id="IPR037123">
    <property type="entry name" value="PRibGlycinamide_synth_C_sf"/>
</dbReference>
<dbReference type="GO" id="GO:0004644">
    <property type="term" value="F:phosphoribosylglycinamide formyltransferase activity"/>
    <property type="evidence" value="ECO:0007669"/>
    <property type="project" value="UniProtKB-EC"/>
</dbReference>
<comment type="pathway">
    <text evidence="3 16">Purine metabolism; IMP biosynthesis via de novo pathway; N(1)-(5-phospho-D-ribosyl)glycinamide from 5-phospho-alpha-D-ribose 1-diphosphate: step 2/2.</text>
</comment>
<comment type="similarity">
    <text evidence="4 16">In the N-terminal section; belongs to the GARS family.</text>
</comment>
<dbReference type="InterPro" id="IPR036676">
    <property type="entry name" value="PurM-like_C_sf"/>
</dbReference>
<keyword evidence="9 16" id="KW-0479">Metal-binding</keyword>
<dbReference type="HAMAP" id="MF_00138">
    <property type="entry name" value="GARS"/>
    <property type="match status" value="1"/>
</dbReference>
<dbReference type="GO" id="GO:0004641">
    <property type="term" value="F:phosphoribosylformylglycinamidine cyclo-ligase activity"/>
    <property type="evidence" value="ECO:0007669"/>
    <property type="project" value="UniProtKB-EC"/>
</dbReference>
<keyword evidence="8" id="KW-0808">Transferase</keyword>
<dbReference type="Pfam" id="PF00551">
    <property type="entry name" value="Formyl_trans_N"/>
    <property type="match status" value="1"/>
</dbReference>
<evidence type="ECO:0000256" key="7">
    <source>
        <dbReference type="ARBA" id="ARBA00022598"/>
    </source>
</evidence>
<keyword evidence="13 16" id="KW-0464">Manganese</keyword>
<gene>
    <name evidence="18" type="ORF">BV898_04252</name>
</gene>
<evidence type="ECO:0000256" key="6">
    <source>
        <dbReference type="ARBA" id="ARBA00008696"/>
    </source>
</evidence>
<evidence type="ECO:0000256" key="14">
    <source>
        <dbReference type="ARBA" id="ARBA00023268"/>
    </source>
</evidence>
<dbReference type="InterPro" id="IPR001555">
    <property type="entry name" value="GART_AS"/>
</dbReference>
<evidence type="ECO:0000313" key="19">
    <source>
        <dbReference type="Proteomes" id="UP000192578"/>
    </source>
</evidence>
<dbReference type="PANTHER" id="PTHR10520:SF12">
    <property type="entry name" value="TRIFUNCTIONAL PURINE BIOSYNTHETIC PROTEIN ADENOSINE-3"/>
    <property type="match status" value="1"/>
</dbReference>
<comment type="catalytic activity">
    <reaction evidence="16">
        <text>2-formamido-N(1)-(5-O-phospho-beta-D-ribosyl)acetamidine + ATP = 5-amino-1-(5-phospho-beta-D-ribosyl)imidazole + ADP + phosphate + H(+)</text>
        <dbReference type="Rhea" id="RHEA:23032"/>
        <dbReference type="ChEBI" id="CHEBI:15378"/>
        <dbReference type="ChEBI" id="CHEBI:30616"/>
        <dbReference type="ChEBI" id="CHEBI:43474"/>
        <dbReference type="ChEBI" id="CHEBI:137981"/>
        <dbReference type="ChEBI" id="CHEBI:147287"/>
        <dbReference type="ChEBI" id="CHEBI:456216"/>
        <dbReference type="EC" id="6.3.3.1"/>
    </reaction>
</comment>
<dbReference type="Gene3D" id="3.30.1330.10">
    <property type="entry name" value="PurM-like, N-terminal domain"/>
    <property type="match status" value="1"/>
</dbReference>
<dbReference type="Gene3D" id="3.90.650.10">
    <property type="entry name" value="PurM-like C-terminal domain"/>
    <property type="match status" value="1"/>
</dbReference>
<dbReference type="InterPro" id="IPR000115">
    <property type="entry name" value="PRibGlycinamide_synth"/>
</dbReference>
<dbReference type="InterPro" id="IPR011054">
    <property type="entry name" value="Rudment_hybrid_motif"/>
</dbReference>
<dbReference type="InterPro" id="IPR010918">
    <property type="entry name" value="PurM-like_C_dom"/>
</dbReference>
<comment type="catalytic activity">
    <reaction evidence="16">
        <text>N(1)-(5-phospho-beta-D-ribosyl)glycinamide + (6R)-10-formyltetrahydrofolate = N(2)-formyl-N(1)-(5-phospho-beta-D-ribosyl)glycinamide + (6S)-5,6,7,8-tetrahydrofolate + H(+)</text>
        <dbReference type="Rhea" id="RHEA:15053"/>
        <dbReference type="ChEBI" id="CHEBI:15378"/>
        <dbReference type="ChEBI" id="CHEBI:57453"/>
        <dbReference type="ChEBI" id="CHEBI:143788"/>
        <dbReference type="ChEBI" id="CHEBI:147286"/>
        <dbReference type="ChEBI" id="CHEBI:195366"/>
        <dbReference type="EC" id="2.1.2.2"/>
    </reaction>
</comment>
<comment type="similarity">
    <text evidence="5 16">In the C-terminal section; belongs to the GART family.</text>
</comment>
<proteinExistence type="inferred from homology"/>
<dbReference type="Pfam" id="PF02844">
    <property type="entry name" value="GARS_N"/>
    <property type="match status" value="1"/>
</dbReference>
<dbReference type="CDD" id="cd08645">
    <property type="entry name" value="FMT_core_GART"/>
    <property type="match status" value="1"/>
</dbReference>
<dbReference type="PANTHER" id="PTHR10520">
    <property type="entry name" value="TRIFUNCTIONAL PURINE BIOSYNTHETIC PROTEIN ADENOSINE-3-RELATED"/>
    <property type="match status" value="1"/>
</dbReference>
<keyword evidence="12 15" id="KW-0067">ATP-binding</keyword>
<evidence type="ECO:0000256" key="13">
    <source>
        <dbReference type="ARBA" id="ARBA00023211"/>
    </source>
</evidence>
<dbReference type="EC" id="6.3.4.13" evidence="16"/>
<evidence type="ECO:0000256" key="15">
    <source>
        <dbReference type="PROSITE-ProRule" id="PRU00409"/>
    </source>
</evidence>
<evidence type="ECO:0000259" key="17">
    <source>
        <dbReference type="PROSITE" id="PS50975"/>
    </source>
</evidence>